<organism evidence="3 4">
    <name type="scientific">Siminovitchia thermophila</name>
    <dbReference type="NCBI Taxonomy" id="1245522"/>
    <lineage>
        <taxon>Bacteria</taxon>
        <taxon>Bacillati</taxon>
        <taxon>Bacillota</taxon>
        <taxon>Bacilli</taxon>
        <taxon>Bacillales</taxon>
        <taxon>Bacillaceae</taxon>
        <taxon>Siminovitchia</taxon>
    </lineage>
</organism>
<evidence type="ECO:0008006" key="5">
    <source>
        <dbReference type="Google" id="ProtNLM"/>
    </source>
</evidence>
<keyword evidence="2" id="KW-1133">Transmembrane helix</keyword>
<protein>
    <recommendedName>
        <fullName evidence="5">DUF4190 domain-containing protein</fullName>
    </recommendedName>
</protein>
<proteinExistence type="predicted"/>
<feature type="region of interest" description="Disordered" evidence="1">
    <location>
        <begin position="1"/>
        <end position="26"/>
    </location>
</feature>
<feature type="transmembrane region" description="Helical" evidence="2">
    <location>
        <begin position="52"/>
        <end position="85"/>
    </location>
</feature>
<dbReference type="RefSeq" id="WP_205179843.1">
    <property type="nucleotide sequence ID" value="NZ_JAFBFH010000025.1"/>
</dbReference>
<keyword evidence="4" id="KW-1185">Reference proteome</keyword>
<accession>A0ABS2RAV4</accession>
<feature type="transmembrane region" description="Helical" evidence="2">
    <location>
        <begin position="91"/>
        <end position="110"/>
    </location>
</feature>
<evidence type="ECO:0000313" key="4">
    <source>
        <dbReference type="Proteomes" id="UP000823485"/>
    </source>
</evidence>
<dbReference type="Proteomes" id="UP000823485">
    <property type="component" value="Unassembled WGS sequence"/>
</dbReference>
<dbReference type="PANTHER" id="PTHR40040:SF1">
    <property type="entry name" value="MEMBRANE PROTEIN"/>
    <property type="match status" value="1"/>
</dbReference>
<dbReference type="PANTHER" id="PTHR40040">
    <property type="entry name" value="SMALL HYDROPHOBIC PROTEIN-RELATED"/>
    <property type="match status" value="1"/>
</dbReference>
<name>A0ABS2RAV4_9BACI</name>
<reference evidence="3 4" key="1">
    <citation type="submission" date="2021-01" db="EMBL/GenBank/DDBJ databases">
        <title>Genomic Encyclopedia of Type Strains, Phase IV (KMG-IV): sequencing the most valuable type-strain genomes for metagenomic binning, comparative biology and taxonomic classification.</title>
        <authorList>
            <person name="Goeker M."/>
        </authorList>
    </citation>
    <scope>NUCLEOTIDE SEQUENCE [LARGE SCALE GENOMIC DNA]</scope>
    <source>
        <strain evidence="3 4">DSM 105453</strain>
    </source>
</reference>
<dbReference type="EMBL" id="JAFBFH010000025">
    <property type="protein sequence ID" value="MBM7716274.1"/>
    <property type="molecule type" value="Genomic_DNA"/>
</dbReference>
<sequence>MSGHEPEKDKHEEKETKYVTDEHQEELAGELVPDFTMERTKTRVNEGFSARAIAYVSLVLAILSLFILPGILGIAGTLLSIPAIIRGEKLIGGWALSIAVFSLSLYYLFLPYI</sequence>
<keyword evidence="2" id="KW-0812">Transmembrane</keyword>
<gene>
    <name evidence="3" type="ORF">JOC94_003294</name>
</gene>
<keyword evidence="2" id="KW-0472">Membrane</keyword>
<evidence type="ECO:0000256" key="2">
    <source>
        <dbReference type="SAM" id="Phobius"/>
    </source>
</evidence>
<evidence type="ECO:0000313" key="3">
    <source>
        <dbReference type="EMBL" id="MBM7716274.1"/>
    </source>
</evidence>
<comment type="caution">
    <text evidence="3">The sequence shown here is derived from an EMBL/GenBank/DDBJ whole genome shotgun (WGS) entry which is preliminary data.</text>
</comment>
<evidence type="ECO:0000256" key="1">
    <source>
        <dbReference type="SAM" id="MobiDB-lite"/>
    </source>
</evidence>
<dbReference type="InterPro" id="IPR055338">
    <property type="entry name" value="YqfX-like"/>
</dbReference>